<evidence type="ECO:0000313" key="1">
    <source>
        <dbReference type="EMBL" id="KAJ3656489.1"/>
    </source>
</evidence>
<sequence>MLRSPLNNNGGEKSVNHGIVLVRDHGCETISGRDGPDVVLFALRHLQDASALSHHCSKACLGRWRKDSRIAWRWASFWVCEKPARISGWVYGWWALIGFGKNEEVCV</sequence>
<organism evidence="1 2">
    <name type="scientific">Zophobas morio</name>
    <dbReference type="NCBI Taxonomy" id="2755281"/>
    <lineage>
        <taxon>Eukaryota</taxon>
        <taxon>Metazoa</taxon>
        <taxon>Ecdysozoa</taxon>
        <taxon>Arthropoda</taxon>
        <taxon>Hexapoda</taxon>
        <taxon>Insecta</taxon>
        <taxon>Pterygota</taxon>
        <taxon>Neoptera</taxon>
        <taxon>Endopterygota</taxon>
        <taxon>Coleoptera</taxon>
        <taxon>Polyphaga</taxon>
        <taxon>Cucujiformia</taxon>
        <taxon>Tenebrionidae</taxon>
        <taxon>Zophobas</taxon>
    </lineage>
</organism>
<reference evidence="1" key="1">
    <citation type="journal article" date="2023" name="G3 (Bethesda)">
        <title>Whole genome assemblies of Zophobas morio and Tenebrio molitor.</title>
        <authorList>
            <person name="Kaur S."/>
            <person name="Stinson S.A."/>
            <person name="diCenzo G.C."/>
        </authorList>
    </citation>
    <scope>NUCLEOTIDE SEQUENCE</scope>
    <source>
        <strain evidence="1">QUZm001</strain>
    </source>
</reference>
<evidence type="ECO:0000313" key="2">
    <source>
        <dbReference type="Proteomes" id="UP001168821"/>
    </source>
</evidence>
<protein>
    <submittedName>
        <fullName evidence="1">Uncharacterized protein</fullName>
    </submittedName>
</protein>
<proteinExistence type="predicted"/>
<dbReference type="Proteomes" id="UP001168821">
    <property type="component" value="Unassembled WGS sequence"/>
</dbReference>
<dbReference type="EMBL" id="JALNTZ010000004">
    <property type="protein sequence ID" value="KAJ3656489.1"/>
    <property type="molecule type" value="Genomic_DNA"/>
</dbReference>
<accession>A0AA38IN09</accession>
<keyword evidence="2" id="KW-1185">Reference proteome</keyword>
<comment type="caution">
    <text evidence="1">The sequence shown here is derived from an EMBL/GenBank/DDBJ whole genome shotgun (WGS) entry which is preliminary data.</text>
</comment>
<name>A0AA38IN09_9CUCU</name>
<gene>
    <name evidence="1" type="ORF">Zmor_015562</name>
</gene>
<dbReference type="AlphaFoldDB" id="A0AA38IN09"/>